<keyword evidence="1" id="KW-0812">Transmembrane</keyword>
<feature type="transmembrane region" description="Helical" evidence="1">
    <location>
        <begin position="117"/>
        <end position="134"/>
    </location>
</feature>
<evidence type="ECO:0000256" key="1">
    <source>
        <dbReference type="SAM" id="Phobius"/>
    </source>
</evidence>
<feature type="transmembrane region" description="Helical" evidence="1">
    <location>
        <begin position="80"/>
        <end position="97"/>
    </location>
</feature>
<evidence type="ECO:0000313" key="2">
    <source>
        <dbReference type="EMBL" id="MCZ2720188.1"/>
    </source>
</evidence>
<gene>
    <name evidence="2" type="ORF">O1D97_00660</name>
</gene>
<keyword evidence="1" id="KW-1133">Transmembrane helix</keyword>
<dbReference type="Pfam" id="PF20398">
    <property type="entry name" value="DUF6691"/>
    <property type="match status" value="1"/>
</dbReference>
<accession>A0ABT4JP90</accession>
<proteinExistence type="predicted"/>
<dbReference type="InterPro" id="IPR046513">
    <property type="entry name" value="DUF6691"/>
</dbReference>
<keyword evidence="3" id="KW-1185">Reference proteome</keyword>
<feature type="transmembrane region" description="Helical" evidence="1">
    <location>
        <begin position="42"/>
        <end position="59"/>
    </location>
</feature>
<keyword evidence="1" id="KW-0472">Membrane</keyword>
<dbReference type="EMBL" id="JAPUBN010000006">
    <property type="protein sequence ID" value="MCZ2720188.1"/>
    <property type="molecule type" value="Genomic_DNA"/>
</dbReference>
<reference evidence="2" key="1">
    <citation type="submission" date="2022-12" db="EMBL/GenBank/DDBJ databases">
        <title>Marinomonas 15G1-11 sp. nov, isolated from marine algae.</title>
        <authorList>
            <person name="Butt M."/>
            <person name="Choi D.G."/>
            <person name="Kim J.M."/>
            <person name="Lee J.K."/>
            <person name="Baek J.H."/>
            <person name="Jeon C.O."/>
        </authorList>
    </citation>
    <scope>NUCLEOTIDE SEQUENCE</scope>
    <source>
        <strain evidence="2">15G1-11</strain>
    </source>
</reference>
<sequence length="139" mass="14938">MKAIVTLLSGLLFGIGLAYSEMTNPAVVIGFLDITGNWNPSLLFVMASAIIVGILGYQIQKRRKQPFFSDTWSLPTRQDISAPLIIGSILFGIGWGLSGYCPGPGLTAMVNNPTEGITFVIALILGSALFQFQTKLQSK</sequence>
<protein>
    <submittedName>
        <fullName evidence="2">YeeE/YedE family protein</fullName>
    </submittedName>
</protein>
<name>A0ABT4JP90_9GAMM</name>
<evidence type="ECO:0000313" key="3">
    <source>
        <dbReference type="Proteomes" id="UP001149719"/>
    </source>
</evidence>
<organism evidence="2 3">
    <name type="scientific">Marinomonas phaeophyticola</name>
    <dbReference type="NCBI Taxonomy" id="3004091"/>
    <lineage>
        <taxon>Bacteria</taxon>
        <taxon>Pseudomonadati</taxon>
        <taxon>Pseudomonadota</taxon>
        <taxon>Gammaproteobacteria</taxon>
        <taxon>Oceanospirillales</taxon>
        <taxon>Oceanospirillaceae</taxon>
        <taxon>Marinomonas</taxon>
    </lineage>
</organism>
<dbReference type="RefSeq" id="WP_269121882.1">
    <property type="nucleotide sequence ID" value="NZ_JAPUBN010000006.1"/>
</dbReference>
<comment type="caution">
    <text evidence="2">The sequence shown here is derived from an EMBL/GenBank/DDBJ whole genome shotgun (WGS) entry which is preliminary data.</text>
</comment>
<dbReference type="Proteomes" id="UP001149719">
    <property type="component" value="Unassembled WGS sequence"/>
</dbReference>